<reference evidence="2 3" key="1">
    <citation type="journal article" date="2013" name="Genome Announc.">
        <title>The Draft Genome Sequence of Sphingomonas paucimobilis Strain HER1398 (Proteobacteria), Host to the Giant PAU Phage, Indicates That It Is a Member of the Genus Sphingobacterium (Bacteroidetes).</title>
        <authorList>
            <person name="White R.A.III."/>
            <person name="Suttle C.A."/>
        </authorList>
    </citation>
    <scope>NUCLEOTIDE SEQUENCE [LARGE SCALE GENOMIC DNA]</scope>
    <source>
        <strain evidence="2 3">HER1398</strain>
    </source>
</reference>
<dbReference type="Gene3D" id="2.60.40.1120">
    <property type="entry name" value="Carboxypeptidase-like, regulatory domain"/>
    <property type="match status" value="1"/>
</dbReference>
<name>U2HZZ1_9SPHI</name>
<dbReference type="InterPro" id="IPR008969">
    <property type="entry name" value="CarboxyPept-like_regulatory"/>
</dbReference>
<gene>
    <name evidence="2" type="ORF">M472_20310</name>
</gene>
<dbReference type="OrthoDB" id="9805121at2"/>
<feature type="signal peptide" evidence="1">
    <location>
        <begin position="1"/>
        <end position="20"/>
    </location>
</feature>
<evidence type="ECO:0000256" key="1">
    <source>
        <dbReference type="SAM" id="SignalP"/>
    </source>
</evidence>
<dbReference type="RefSeq" id="WP_021068538.1">
    <property type="nucleotide sequence ID" value="NZ_ATDL01000003.1"/>
</dbReference>
<evidence type="ECO:0000313" key="2">
    <source>
        <dbReference type="EMBL" id="ERJ61097.1"/>
    </source>
</evidence>
<dbReference type="Pfam" id="PF13620">
    <property type="entry name" value="CarboxypepD_reg"/>
    <property type="match status" value="1"/>
</dbReference>
<evidence type="ECO:0008006" key="4">
    <source>
        <dbReference type="Google" id="ProtNLM"/>
    </source>
</evidence>
<feature type="chain" id="PRO_5004627614" description="TonB-dependent receptor plug domain-containing protein" evidence="1">
    <location>
        <begin position="21"/>
        <end position="108"/>
    </location>
</feature>
<evidence type="ECO:0000313" key="3">
    <source>
        <dbReference type="Proteomes" id="UP000016584"/>
    </source>
</evidence>
<dbReference type="SUPFAM" id="SSF49464">
    <property type="entry name" value="Carboxypeptidase regulatory domain-like"/>
    <property type="match status" value="1"/>
</dbReference>
<sequence length="108" mass="11793">MKKAASILSFLFCLVGSLFAQEQLELQGKVTDGNNGSIKNITITIKGKEETIQTNDVGSYRTTIPEGKQVVKFSAPGYASKTIIIEVVDNTQLDVQLDKIQNSKSSRL</sequence>
<dbReference type="STRING" id="1346330.M472_20310"/>
<keyword evidence="1" id="KW-0732">Signal</keyword>
<keyword evidence="3" id="KW-1185">Reference proteome</keyword>
<organism evidence="2 3">
    <name type="scientific">Sphingobacterium paucimobilis HER1398</name>
    <dbReference type="NCBI Taxonomy" id="1346330"/>
    <lineage>
        <taxon>Bacteria</taxon>
        <taxon>Pseudomonadati</taxon>
        <taxon>Bacteroidota</taxon>
        <taxon>Sphingobacteriia</taxon>
        <taxon>Sphingobacteriales</taxon>
        <taxon>Sphingobacteriaceae</taxon>
        <taxon>Sphingobacterium</taxon>
    </lineage>
</organism>
<dbReference type="PATRIC" id="fig|1346330.5.peg.345"/>
<protein>
    <recommendedName>
        <fullName evidence="4">TonB-dependent receptor plug domain-containing protein</fullName>
    </recommendedName>
</protein>
<dbReference type="AlphaFoldDB" id="U2HZZ1"/>
<accession>U2HZZ1</accession>
<comment type="caution">
    <text evidence="2">The sequence shown here is derived from an EMBL/GenBank/DDBJ whole genome shotgun (WGS) entry which is preliminary data.</text>
</comment>
<dbReference type="EMBL" id="ATDL01000003">
    <property type="protein sequence ID" value="ERJ61097.1"/>
    <property type="molecule type" value="Genomic_DNA"/>
</dbReference>
<proteinExistence type="predicted"/>
<dbReference type="Proteomes" id="UP000016584">
    <property type="component" value="Unassembled WGS sequence"/>
</dbReference>